<evidence type="ECO:0000313" key="6">
    <source>
        <dbReference type="EMBL" id="PZQ74822.1"/>
    </source>
</evidence>
<dbReference type="PANTHER" id="PTHR35037:SF3">
    <property type="entry name" value="C-TERMINAL REGION OF AIDA-LIKE PROTEIN"/>
    <property type="match status" value="1"/>
</dbReference>
<sequence>MNKIHRTVWNTALGAYVAAPETARARSKATGACVAALALSLLAGAVHAQSTISTVDTGWYLNSGDHLIGNDNYITGNYAGGTYRSYYVFDLSSGALAPDQIFASATLNVNTAGVLGLPASGAAFQTVLYNGNASALGSTSNSTATYAALGDGTPTGSTEVSSSTPSGSTLSVQLNAAGLSGLTAAAGQLVALGGSLTGISGTNVYLAGSSGGPQSLTYTVTTLAAGQYYWDLDGGTAGAGGASPSGVWGRTNAQRFWNADSSGVGPTVAWINGSTANFAAGNDATGSFTVTLGDNVTVNGIGYQGGAGSQLRVDAGTGFEIVTSAGNNSFDVVNAGTTMEVAAGVSGPGAVVKDGQGTLTLSGTSTYTGGTTVQAGTLAAGSAGGFVQNSSYTVNGGTLDLGNWDLATSNFAGTGGTVALNARTLTANQATDSSYAGAITGTGGLVKTGAGTLTLSGASSYSGGTALKEGQIKVGSSTALGSGELAMDDGTTLGFSVDGLTLANAIRLTGSNDPVIDTGSFHATLAGAISGGGFLTKQGSGTLTLSGANTYTGATNVAQGTLRAGAANAFSAASAHQVATGATLETGGFNQAVAGLTNAGTVSLLGATAGSTLTVNGNYVGNNGLLRVGTVLGDSSSATDKLVVTGSASGTTAVQVTNLGGLGGQTTGSGIQVVSAAGGIAGGAFKLAAPVSAGAYDYRLDVTGTGAYLSNTLPTQTAPTYRADVPLYAALPEQLRQSNLAMLGNMHQRIG</sequence>
<dbReference type="InterPro" id="IPR051551">
    <property type="entry name" value="Autotransporter_adhesion"/>
</dbReference>
<evidence type="ECO:0000259" key="4">
    <source>
        <dbReference type="Pfam" id="PF13018"/>
    </source>
</evidence>
<dbReference type="NCBIfam" id="TIGR02601">
    <property type="entry name" value="autotrns_rpt"/>
    <property type="match status" value="3"/>
</dbReference>
<dbReference type="Pfam" id="PF12951">
    <property type="entry name" value="PATR"/>
    <property type="match status" value="3"/>
</dbReference>
<keyword evidence="1 3" id="KW-0732">Signal</keyword>
<evidence type="ECO:0000256" key="1">
    <source>
        <dbReference type="ARBA" id="ARBA00022729"/>
    </source>
</evidence>
<feature type="domain" description="ESPR" evidence="4">
    <location>
        <begin position="1"/>
        <end position="44"/>
    </location>
</feature>
<evidence type="ECO:0000256" key="2">
    <source>
        <dbReference type="ARBA" id="ARBA00023026"/>
    </source>
</evidence>
<comment type="caution">
    <text evidence="6">The sequence shown here is derived from an EMBL/GenBank/DDBJ whole genome shotgun (WGS) entry which is preliminary data.</text>
</comment>
<protein>
    <submittedName>
        <fullName evidence="6">Autotransporter outer membrane beta-barrel domain-containing protein</fullName>
    </submittedName>
</protein>
<dbReference type="Pfam" id="PF18883">
    <property type="entry name" value="AC_1"/>
    <property type="match status" value="1"/>
</dbReference>
<gene>
    <name evidence="6" type="ORF">DI563_11210</name>
</gene>
<organism evidence="6 7">
    <name type="scientific">Variovorax paradoxus</name>
    <dbReference type="NCBI Taxonomy" id="34073"/>
    <lineage>
        <taxon>Bacteria</taxon>
        <taxon>Pseudomonadati</taxon>
        <taxon>Pseudomonadota</taxon>
        <taxon>Betaproteobacteria</taxon>
        <taxon>Burkholderiales</taxon>
        <taxon>Comamonadaceae</taxon>
        <taxon>Variovorax</taxon>
    </lineage>
</organism>
<dbReference type="NCBIfam" id="TIGR01414">
    <property type="entry name" value="autotrans_barl"/>
    <property type="match status" value="1"/>
</dbReference>
<proteinExistence type="predicted"/>
<feature type="chain" id="PRO_5015946248" evidence="3">
    <location>
        <begin position="49"/>
        <end position="751"/>
    </location>
</feature>
<evidence type="ECO:0000259" key="5">
    <source>
        <dbReference type="Pfam" id="PF18883"/>
    </source>
</evidence>
<dbReference type="Proteomes" id="UP000249135">
    <property type="component" value="Unassembled WGS sequence"/>
</dbReference>
<dbReference type="SUPFAM" id="SSF51126">
    <property type="entry name" value="Pectin lyase-like"/>
    <property type="match status" value="3"/>
</dbReference>
<accession>A0A2W5QBS9</accession>
<keyword evidence="2" id="KW-0843">Virulence</keyword>
<evidence type="ECO:0000256" key="3">
    <source>
        <dbReference type="SAM" id="SignalP"/>
    </source>
</evidence>
<dbReference type="PANTHER" id="PTHR35037">
    <property type="entry name" value="C-TERMINAL REGION OF AIDA-LIKE PROTEIN"/>
    <property type="match status" value="1"/>
</dbReference>
<dbReference type="Gene3D" id="2.160.20.20">
    <property type="match status" value="2"/>
</dbReference>
<dbReference type="InterPro" id="IPR006315">
    <property type="entry name" value="OM_autotransptr_brl_dom"/>
</dbReference>
<feature type="non-terminal residue" evidence="6">
    <location>
        <position position="751"/>
    </location>
</feature>
<dbReference type="InterPro" id="IPR012332">
    <property type="entry name" value="Autotransporter_pectin_lyase_C"/>
</dbReference>
<name>A0A2W5QBS9_VARPD</name>
<dbReference type="InterPro" id="IPR043990">
    <property type="entry name" value="AC_1"/>
</dbReference>
<feature type="domain" description="Autochaperone" evidence="5">
    <location>
        <begin position="610"/>
        <end position="700"/>
    </location>
</feature>
<dbReference type="Pfam" id="PF13018">
    <property type="entry name" value="ESPR"/>
    <property type="match status" value="1"/>
</dbReference>
<dbReference type="InterPro" id="IPR024973">
    <property type="entry name" value="ESPR"/>
</dbReference>
<dbReference type="CDD" id="cd01344">
    <property type="entry name" value="PL2_Passenger_AT"/>
    <property type="match status" value="1"/>
</dbReference>
<evidence type="ECO:0000313" key="7">
    <source>
        <dbReference type="Proteomes" id="UP000249135"/>
    </source>
</evidence>
<reference evidence="6 7" key="1">
    <citation type="submission" date="2017-08" db="EMBL/GenBank/DDBJ databases">
        <title>Infants hospitalized years apart are colonized by the same room-sourced microbial strains.</title>
        <authorList>
            <person name="Brooks B."/>
            <person name="Olm M.R."/>
            <person name="Firek B.A."/>
            <person name="Baker R."/>
            <person name="Thomas B.C."/>
            <person name="Morowitz M.J."/>
            <person name="Banfield J.F."/>
        </authorList>
    </citation>
    <scope>NUCLEOTIDE SEQUENCE [LARGE SCALE GENOMIC DNA]</scope>
    <source>
        <strain evidence="6">S2_005_003_R2_41</strain>
    </source>
</reference>
<dbReference type="InterPro" id="IPR013425">
    <property type="entry name" value="Autotrns_rpt"/>
</dbReference>
<dbReference type="GO" id="GO:0019867">
    <property type="term" value="C:outer membrane"/>
    <property type="evidence" value="ECO:0007669"/>
    <property type="project" value="InterPro"/>
</dbReference>
<dbReference type="EMBL" id="QFPP01000112">
    <property type="protein sequence ID" value="PZQ74822.1"/>
    <property type="molecule type" value="Genomic_DNA"/>
</dbReference>
<dbReference type="InterPro" id="IPR011050">
    <property type="entry name" value="Pectin_lyase_fold/virulence"/>
</dbReference>
<feature type="signal peptide" evidence="3">
    <location>
        <begin position="1"/>
        <end position="48"/>
    </location>
</feature>
<dbReference type="AlphaFoldDB" id="A0A2W5QBS9"/>